<evidence type="ECO:0000256" key="6">
    <source>
        <dbReference type="ARBA" id="ARBA00022989"/>
    </source>
</evidence>
<keyword evidence="3" id="KW-1003">Cell membrane</keyword>
<reference evidence="11" key="1">
    <citation type="submission" date="2015-07" db="EMBL/GenBank/DDBJ databases">
        <title>Fjat-14205 dsm 2895.</title>
        <authorList>
            <person name="Liu B."/>
            <person name="Wang J."/>
            <person name="Zhu Y."/>
            <person name="Liu G."/>
            <person name="Chen Q."/>
            <person name="Chen Z."/>
            <person name="Lan J."/>
            <person name="Che J."/>
            <person name="Ge C."/>
            <person name="Shi H."/>
            <person name="Pan Z."/>
            <person name="Liu X."/>
        </authorList>
    </citation>
    <scope>NUCLEOTIDE SEQUENCE [LARGE SCALE GENOMIC DNA]</scope>
    <source>
        <strain evidence="11">DSM 25560</strain>
    </source>
</reference>
<evidence type="ECO:0000256" key="1">
    <source>
        <dbReference type="ARBA" id="ARBA00004651"/>
    </source>
</evidence>
<name>A0ABR5K1M4_9BACI</name>
<proteinExistence type="inferred from homology"/>
<comment type="caution">
    <text evidence="10">The sequence shown here is derived from an EMBL/GenBank/DDBJ whole genome shotgun (WGS) entry which is preliminary data.</text>
</comment>
<keyword evidence="6 9" id="KW-1133">Transmembrane helix</keyword>
<dbReference type="PANTHER" id="PTHR11795">
    <property type="entry name" value="BRANCHED-CHAIN AMINO ACID TRANSPORT SYSTEM PERMEASE PROTEIN LIVH"/>
    <property type="match status" value="1"/>
</dbReference>
<comment type="subcellular location">
    <subcellularLocation>
        <location evidence="1">Cell membrane</location>
        <topology evidence="1">Multi-pass membrane protein</topology>
    </subcellularLocation>
</comment>
<feature type="transmembrane region" description="Helical" evidence="9">
    <location>
        <begin position="89"/>
        <end position="113"/>
    </location>
</feature>
<dbReference type="InterPro" id="IPR001851">
    <property type="entry name" value="ABC_transp_permease"/>
</dbReference>
<evidence type="ECO:0000256" key="8">
    <source>
        <dbReference type="ARBA" id="ARBA00037998"/>
    </source>
</evidence>
<evidence type="ECO:0000256" key="5">
    <source>
        <dbReference type="ARBA" id="ARBA00022970"/>
    </source>
</evidence>
<evidence type="ECO:0000256" key="3">
    <source>
        <dbReference type="ARBA" id="ARBA00022475"/>
    </source>
</evidence>
<evidence type="ECO:0000256" key="9">
    <source>
        <dbReference type="SAM" id="Phobius"/>
    </source>
</evidence>
<dbReference type="PANTHER" id="PTHR11795:SF450">
    <property type="entry name" value="ABC TRANSPORTER PERMEASE PROTEIN"/>
    <property type="match status" value="1"/>
</dbReference>
<sequence length="290" mass="30553">MDLFLQYLITGLTVGSIYALLAVGFVTIYNVTGVLNLAQGEFAMIGALSCVTLVNLGIPIFGAIPLAILITAIIGLAVERLAINPARKATPIVLVVITLGVSIFLKGMGLIIWGTSPKSLPPLVESKSIEFMGAVVNSQSLWILVVLIAHLVVLYWFFEKTFLGSALRASEKNPRAASLMGINTSTMSMIAFTIAAGLGAIAGVMIAPLTDATYEMGFFIGIKGFVAMIFGGMHSIPGAVAGGLLLGVIEAFSGGYISTYYSDALAFGFLLLVLFFRPQGLFTKATGERV</sequence>
<gene>
    <name evidence="10" type="ORF">AEA09_09915</name>
</gene>
<dbReference type="EMBL" id="LGRV01000003">
    <property type="protein sequence ID" value="KOS68823.1"/>
    <property type="molecule type" value="Genomic_DNA"/>
</dbReference>
<dbReference type="CDD" id="cd06582">
    <property type="entry name" value="TM_PBP1_LivH_like"/>
    <property type="match status" value="1"/>
</dbReference>
<feature type="transmembrane region" description="Helical" evidence="9">
    <location>
        <begin position="7"/>
        <end position="32"/>
    </location>
</feature>
<feature type="transmembrane region" description="Helical" evidence="9">
    <location>
        <begin position="179"/>
        <end position="206"/>
    </location>
</feature>
<keyword evidence="4 9" id="KW-0812">Transmembrane</keyword>
<keyword evidence="11" id="KW-1185">Reference proteome</keyword>
<dbReference type="InterPro" id="IPR052157">
    <property type="entry name" value="BCAA_transport_permease"/>
</dbReference>
<evidence type="ECO:0000256" key="4">
    <source>
        <dbReference type="ARBA" id="ARBA00022692"/>
    </source>
</evidence>
<accession>A0ABR5K1M4</accession>
<evidence type="ECO:0000313" key="11">
    <source>
        <dbReference type="Proteomes" id="UP000050668"/>
    </source>
</evidence>
<feature type="transmembrane region" description="Helical" evidence="9">
    <location>
        <begin position="264"/>
        <end position="282"/>
    </location>
</feature>
<feature type="transmembrane region" description="Helical" evidence="9">
    <location>
        <begin position="140"/>
        <end position="158"/>
    </location>
</feature>
<keyword evidence="7 9" id="KW-0472">Membrane</keyword>
<comment type="similarity">
    <text evidence="8">Belongs to the binding-protein-dependent transport system permease family. LivHM subfamily.</text>
</comment>
<dbReference type="Proteomes" id="UP000050668">
    <property type="component" value="Unassembled WGS sequence"/>
</dbReference>
<protein>
    <submittedName>
        <fullName evidence="10">ABC transporter permease</fullName>
    </submittedName>
</protein>
<keyword evidence="5" id="KW-0029">Amino-acid transport</keyword>
<keyword evidence="2" id="KW-0813">Transport</keyword>
<dbReference type="RefSeq" id="WP_053583675.1">
    <property type="nucleotide sequence ID" value="NZ_LGRV01000003.1"/>
</dbReference>
<evidence type="ECO:0000256" key="2">
    <source>
        <dbReference type="ARBA" id="ARBA00022448"/>
    </source>
</evidence>
<dbReference type="Pfam" id="PF02653">
    <property type="entry name" value="BPD_transp_2"/>
    <property type="match status" value="1"/>
</dbReference>
<evidence type="ECO:0000256" key="7">
    <source>
        <dbReference type="ARBA" id="ARBA00023136"/>
    </source>
</evidence>
<evidence type="ECO:0000313" key="10">
    <source>
        <dbReference type="EMBL" id="KOS68823.1"/>
    </source>
</evidence>
<feature type="transmembrane region" description="Helical" evidence="9">
    <location>
        <begin position="44"/>
        <end position="77"/>
    </location>
</feature>
<organism evidence="10 11">
    <name type="scientific">Lysinibacillus contaminans</name>
    <dbReference type="NCBI Taxonomy" id="1293441"/>
    <lineage>
        <taxon>Bacteria</taxon>
        <taxon>Bacillati</taxon>
        <taxon>Bacillota</taxon>
        <taxon>Bacilli</taxon>
        <taxon>Bacillales</taxon>
        <taxon>Bacillaceae</taxon>
        <taxon>Lysinibacillus</taxon>
    </lineage>
</organism>